<comment type="caution">
    <text evidence="2">The sequence shown here is derived from an EMBL/GenBank/DDBJ whole genome shotgun (WGS) entry which is preliminary data.</text>
</comment>
<evidence type="ECO:0000313" key="3">
    <source>
        <dbReference type="Proteomes" id="UP000738349"/>
    </source>
</evidence>
<keyword evidence="1" id="KW-0472">Membrane</keyword>
<accession>A0A9P9DCI6</accession>
<feature type="transmembrane region" description="Helical" evidence="1">
    <location>
        <begin position="53"/>
        <end position="72"/>
    </location>
</feature>
<evidence type="ECO:0000256" key="1">
    <source>
        <dbReference type="SAM" id="Phobius"/>
    </source>
</evidence>
<reference evidence="2" key="1">
    <citation type="journal article" date="2021" name="Nat. Commun.">
        <title>Genetic determinants of endophytism in the Arabidopsis root mycobiome.</title>
        <authorList>
            <person name="Mesny F."/>
            <person name="Miyauchi S."/>
            <person name="Thiergart T."/>
            <person name="Pickel B."/>
            <person name="Atanasova L."/>
            <person name="Karlsson M."/>
            <person name="Huettel B."/>
            <person name="Barry K.W."/>
            <person name="Haridas S."/>
            <person name="Chen C."/>
            <person name="Bauer D."/>
            <person name="Andreopoulos W."/>
            <person name="Pangilinan J."/>
            <person name="LaButti K."/>
            <person name="Riley R."/>
            <person name="Lipzen A."/>
            <person name="Clum A."/>
            <person name="Drula E."/>
            <person name="Henrissat B."/>
            <person name="Kohler A."/>
            <person name="Grigoriev I.V."/>
            <person name="Martin F.M."/>
            <person name="Hacquard S."/>
        </authorList>
    </citation>
    <scope>NUCLEOTIDE SEQUENCE</scope>
    <source>
        <strain evidence="2">MPI-CAGE-AT-0147</strain>
    </source>
</reference>
<evidence type="ECO:0000313" key="2">
    <source>
        <dbReference type="EMBL" id="KAH7116457.1"/>
    </source>
</evidence>
<proteinExistence type="predicted"/>
<evidence type="ECO:0008006" key="4">
    <source>
        <dbReference type="Google" id="ProtNLM"/>
    </source>
</evidence>
<dbReference type="Gene3D" id="1.20.1250.20">
    <property type="entry name" value="MFS general substrate transporter like domains"/>
    <property type="match status" value="1"/>
</dbReference>
<sequence>MDVPNIDATKCVRFLSRIPIFVFNFVPQGSPGQTVCSLRPLFNPGFGNLKARIGFVFGVFMLIFAILAFLYVPESRMRTYEELDELFINRVPTRQFRHYQTVAEQRAAEAFDIANEKKAIHVERV</sequence>
<dbReference type="Proteomes" id="UP000738349">
    <property type="component" value="Unassembled WGS sequence"/>
</dbReference>
<keyword evidence="3" id="KW-1185">Reference proteome</keyword>
<protein>
    <recommendedName>
        <fullName evidence="4">Transmembrane protein</fullName>
    </recommendedName>
</protein>
<keyword evidence="1" id="KW-1133">Transmembrane helix</keyword>
<dbReference type="EMBL" id="JAGMUV010000029">
    <property type="protein sequence ID" value="KAH7116457.1"/>
    <property type="molecule type" value="Genomic_DNA"/>
</dbReference>
<organism evidence="2 3">
    <name type="scientific">Dactylonectria macrodidyma</name>
    <dbReference type="NCBI Taxonomy" id="307937"/>
    <lineage>
        <taxon>Eukaryota</taxon>
        <taxon>Fungi</taxon>
        <taxon>Dikarya</taxon>
        <taxon>Ascomycota</taxon>
        <taxon>Pezizomycotina</taxon>
        <taxon>Sordariomycetes</taxon>
        <taxon>Hypocreomycetidae</taxon>
        <taxon>Hypocreales</taxon>
        <taxon>Nectriaceae</taxon>
        <taxon>Dactylonectria</taxon>
    </lineage>
</organism>
<keyword evidence="1" id="KW-0812">Transmembrane</keyword>
<name>A0A9P9DCI6_9HYPO</name>
<dbReference type="OrthoDB" id="6612291at2759"/>
<dbReference type="AlphaFoldDB" id="A0A9P9DCI6"/>
<dbReference type="InterPro" id="IPR036259">
    <property type="entry name" value="MFS_trans_sf"/>
</dbReference>
<gene>
    <name evidence="2" type="ORF">EDB81DRAFT_917089</name>
</gene>